<evidence type="ECO:0000313" key="3">
    <source>
        <dbReference type="EMBL" id="NEN77926.1"/>
    </source>
</evidence>
<dbReference type="Proteomes" id="UP000468687">
    <property type="component" value="Unassembled WGS sequence"/>
</dbReference>
<evidence type="ECO:0000313" key="4">
    <source>
        <dbReference type="Proteomes" id="UP000468687"/>
    </source>
</evidence>
<dbReference type="InterPro" id="IPR020051">
    <property type="entry name" value="SagB-type_dehydrogenase"/>
</dbReference>
<dbReference type="RefSeq" id="WP_163771275.1">
    <property type="nucleotide sequence ID" value="NZ_JAAGXA010000003.1"/>
</dbReference>
<evidence type="ECO:0000259" key="2">
    <source>
        <dbReference type="Pfam" id="PF00881"/>
    </source>
</evidence>
<organism evidence="3 4">
    <name type="scientific">Nocardioides zeae</name>
    <dbReference type="NCBI Taxonomy" id="1457234"/>
    <lineage>
        <taxon>Bacteria</taxon>
        <taxon>Bacillati</taxon>
        <taxon>Actinomycetota</taxon>
        <taxon>Actinomycetes</taxon>
        <taxon>Propionibacteriales</taxon>
        <taxon>Nocardioidaceae</taxon>
        <taxon>Nocardioides</taxon>
    </lineage>
</organism>
<proteinExistence type="predicted"/>
<dbReference type="PANTHER" id="PTHR43745:SF2">
    <property type="entry name" value="NITROREDUCTASE MJ1384-RELATED"/>
    <property type="match status" value="1"/>
</dbReference>
<protein>
    <submittedName>
        <fullName evidence="3">SagB/ThcOx family dehydrogenase</fullName>
    </submittedName>
</protein>
<gene>
    <name evidence="3" type="ORF">G3T38_06515</name>
</gene>
<dbReference type="InterPro" id="IPR000415">
    <property type="entry name" value="Nitroreductase-like"/>
</dbReference>
<dbReference type="EMBL" id="JAAGXA010000003">
    <property type="protein sequence ID" value="NEN77926.1"/>
    <property type="molecule type" value="Genomic_DNA"/>
</dbReference>
<sequence length="272" mass="28009">MASSGASAGASSGASAHPDVPRLRELHRELNRTATGGVDDPRGARDVMPPLVGSAASPVPLPEEVLPPAADLGEVLAARRSSYRYGAVPVPLPDLAALLRAALGVQRTVRLPDGRSRALSVAPSAGGLPSLTAYVVVRGPGVGLPGAPVPAGVHRVDLRADEPALVPVRGGDPTPFLARALDQPELADRAGVVVALVARLDTTLDRYPARHYRTLHVDAGVALGHLYLAATALGLPGVAVMGYDDTALDALLDLPEDQFTTVLFALGSRVED</sequence>
<feature type="compositionally biased region" description="Low complexity" evidence="1">
    <location>
        <begin position="1"/>
        <end position="16"/>
    </location>
</feature>
<dbReference type="Gene3D" id="3.40.109.10">
    <property type="entry name" value="NADH Oxidase"/>
    <property type="match status" value="1"/>
</dbReference>
<dbReference type="SUPFAM" id="SSF55469">
    <property type="entry name" value="FMN-dependent nitroreductase-like"/>
    <property type="match status" value="1"/>
</dbReference>
<dbReference type="AlphaFoldDB" id="A0A6P0HHB1"/>
<feature type="domain" description="Nitroreductase" evidence="2">
    <location>
        <begin position="77"/>
        <end position="267"/>
    </location>
</feature>
<dbReference type="GO" id="GO:0016491">
    <property type="term" value="F:oxidoreductase activity"/>
    <property type="evidence" value="ECO:0007669"/>
    <property type="project" value="InterPro"/>
</dbReference>
<accession>A0A6P0HHB1</accession>
<dbReference type="CDD" id="cd02142">
    <property type="entry name" value="McbC_SagB-like_oxidoreductase"/>
    <property type="match status" value="1"/>
</dbReference>
<comment type="caution">
    <text evidence="3">The sequence shown here is derived from an EMBL/GenBank/DDBJ whole genome shotgun (WGS) entry which is preliminary data.</text>
</comment>
<keyword evidence="4" id="KW-1185">Reference proteome</keyword>
<dbReference type="InterPro" id="IPR029479">
    <property type="entry name" value="Nitroreductase"/>
</dbReference>
<feature type="compositionally biased region" description="Basic and acidic residues" evidence="1">
    <location>
        <begin position="19"/>
        <end position="31"/>
    </location>
</feature>
<dbReference type="InterPro" id="IPR052544">
    <property type="entry name" value="Bacteriocin_Proc_Enz"/>
</dbReference>
<evidence type="ECO:0000256" key="1">
    <source>
        <dbReference type="SAM" id="MobiDB-lite"/>
    </source>
</evidence>
<feature type="region of interest" description="Disordered" evidence="1">
    <location>
        <begin position="1"/>
        <end position="60"/>
    </location>
</feature>
<dbReference type="NCBIfam" id="TIGR03605">
    <property type="entry name" value="antibiot_sagB"/>
    <property type="match status" value="1"/>
</dbReference>
<dbReference type="PANTHER" id="PTHR43745">
    <property type="entry name" value="NITROREDUCTASE MJ1384-RELATED"/>
    <property type="match status" value="1"/>
</dbReference>
<dbReference type="Pfam" id="PF00881">
    <property type="entry name" value="Nitroreductase"/>
    <property type="match status" value="1"/>
</dbReference>
<name>A0A6P0HHB1_9ACTN</name>
<reference evidence="3 4" key="1">
    <citation type="journal article" date="2014" name="Int. J. Syst. Evol. Microbiol.">
        <title>Nocardioides zeae sp. nov., isolated from the stem of Zea mays.</title>
        <authorList>
            <person name="Glaeser S.P."/>
            <person name="McInroy J.A."/>
            <person name="Busse H.J."/>
            <person name="Kampfer P."/>
        </authorList>
    </citation>
    <scope>NUCLEOTIDE SEQUENCE [LARGE SCALE GENOMIC DNA]</scope>
    <source>
        <strain evidence="3 4">JCM 30728</strain>
    </source>
</reference>